<comment type="caution">
    <text evidence="3">The sequence shown here is derived from an EMBL/GenBank/DDBJ whole genome shotgun (WGS) entry which is preliminary data.</text>
</comment>
<dbReference type="InterPro" id="IPR019557">
    <property type="entry name" value="AminoTfrase-like_pln_mobile"/>
</dbReference>
<feature type="region of interest" description="Disordered" evidence="1">
    <location>
        <begin position="296"/>
        <end position="368"/>
    </location>
</feature>
<accession>A0A445EKM2</accession>
<gene>
    <name evidence="3" type="ORF">Ahy_A01g000528</name>
</gene>
<dbReference type="GO" id="GO:0010073">
    <property type="term" value="P:meristem maintenance"/>
    <property type="evidence" value="ECO:0007669"/>
    <property type="project" value="InterPro"/>
</dbReference>
<organism evidence="3 4">
    <name type="scientific">Arachis hypogaea</name>
    <name type="common">Peanut</name>
    <dbReference type="NCBI Taxonomy" id="3818"/>
    <lineage>
        <taxon>Eukaryota</taxon>
        <taxon>Viridiplantae</taxon>
        <taxon>Streptophyta</taxon>
        <taxon>Embryophyta</taxon>
        <taxon>Tracheophyta</taxon>
        <taxon>Spermatophyta</taxon>
        <taxon>Magnoliopsida</taxon>
        <taxon>eudicotyledons</taxon>
        <taxon>Gunneridae</taxon>
        <taxon>Pentapetalae</taxon>
        <taxon>rosids</taxon>
        <taxon>fabids</taxon>
        <taxon>Fabales</taxon>
        <taxon>Fabaceae</taxon>
        <taxon>Papilionoideae</taxon>
        <taxon>50 kb inversion clade</taxon>
        <taxon>dalbergioids sensu lato</taxon>
        <taxon>Dalbergieae</taxon>
        <taxon>Pterocarpus clade</taxon>
        <taxon>Arachis</taxon>
    </lineage>
</organism>
<evidence type="ECO:0000313" key="4">
    <source>
        <dbReference type="Proteomes" id="UP000289738"/>
    </source>
</evidence>
<evidence type="ECO:0000313" key="3">
    <source>
        <dbReference type="EMBL" id="RYR75931.1"/>
    </source>
</evidence>
<feature type="domain" description="Aminotransferase-like plant mobile" evidence="2">
    <location>
        <begin position="3"/>
        <end position="93"/>
    </location>
</feature>
<sequence>MPSTLYRALCRTSRFDCKKIDGPLTLLICWAWIRLPYLAPVPWEPRSFPLANRWRNWERGDRVYRYLKLAYFRKALDDLQEGQFLWVAYSVDRVDPDIIPADIYMHLGVPDQERNLDRAHGEVLTGPKNLNWTTTTTHSFWVMQWTNRYNHVLTELPMAPQHPLDIYMYWYRLKYGNHLNLSDLVVQEDVEGDQIQFTTSFPIHQQHWSTPQFDLGDENSFSQLLGFMASDASQAQHGLQAEFMAGRHSFDARYPCLTYSGASGGFVYGDSSRSDGGREILNSQNSHRISMTLIEENTKTFEHETDEYLVDEPDDEKDEEDEDEDMKEEEDEDMDEDEEFRNDADETGKGYNLRIDSPRRSASRYTPSVFKKAVKKCKNLVNIGKLTSRK</sequence>
<dbReference type="EMBL" id="SDMP01000001">
    <property type="protein sequence ID" value="RYR75931.1"/>
    <property type="molecule type" value="Genomic_DNA"/>
</dbReference>
<evidence type="ECO:0000259" key="2">
    <source>
        <dbReference type="Pfam" id="PF10536"/>
    </source>
</evidence>
<name>A0A445EKM2_ARAHY</name>
<dbReference type="PANTHER" id="PTHR46033:SF1">
    <property type="entry name" value="PROTEIN MAIN-LIKE 2"/>
    <property type="match status" value="1"/>
</dbReference>
<reference evidence="3 4" key="1">
    <citation type="submission" date="2019-01" db="EMBL/GenBank/DDBJ databases">
        <title>Sequencing of cultivated peanut Arachis hypogaea provides insights into genome evolution and oil improvement.</title>
        <authorList>
            <person name="Chen X."/>
        </authorList>
    </citation>
    <scope>NUCLEOTIDE SEQUENCE [LARGE SCALE GENOMIC DNA]</scope>
    <source>
        <strain evidence="4">cv. Fuhuasheng</strain>
        <tissue evidence="3">Leaves</tissue>
    </source>
</reference>
<dbReference type="PANTHER" id="PTHR46033">
    <property type="entry name" value="PROTEIN MAIN-LIKE 2"/>
    <property type="match status" value="1"/>
</dbReference>
<feature type="compositionally biased region" description="Acidic residues" evidence="1">
    <location>
        <begin position="304"/>
        <end position="340"/>
    </location>
</feature>
<dbReference type="InterPro" id="IPR044824">
    <property type="entry name" value="MAIN-like"/>
</dbReference>
<protein>
    <recommendedName>
        <fullName evidence="2">Aminotransferase-like plant mobile domain-containing protein</fullName>
    </recommendedName>
</protein>
<keyword evidence="4" id="KW-1185">Reference proteome</keyword>
<dbReference type="AlphaFoldDB" id="A0A445EKM2"/>
<proteinExistence type="predicted"/>
<evidence type="ECO:0000256" key="1">
    <source>
        <dbReference type="SAM" id="MobiDB-lite"/>
    </source>
</evidence>
<dbReference type="Proteomes" id="UP000289738">
    <property type="component" value="Chromosome A01"/>
</dbReference>
<dbReference type="Pfam" id="PF10536">
    <property type="entry name" value="PMD"/>
    <property type="match status" value="1"/>
</dbReference>